<accession>A0AB38N343</accession>
<feature type="transmembrane region" description="Helical" evidence="3">
    <location>
        <begin position="131"/>
        <end position="151"/>
    </location>
</feature>
<dbReference type="Proteomes" id="UP000306421">
    <property type="component" value="Unassembled WGS sequence"/>
</dbReference>
<evidence type="ECO:0000313" key="5">
    <source>
        <dbReference type="EMBL" id="TID42171.1"/>
    </source>
</evidence>
<feature type="region of interest" description="Disordered" evidence="2">
    <location>
        <begin position="434"/>
        <end position="472"/>
    </location>
</feature>
<organism evidence="5 7">
    <name type="scientific">Legionella taurinensis</name>
    <dbReference type="NCBI Taxonomy" id="70611"/>
    <lineage>
        <taxon>Bacteria</taxon>
        <taxon>Pseudomonadati</taxon>
        <taxon>Pseudomonadota</taxon>
        <taxon>Gammaproteobacteria</taxon>
        <taxon>Legionellales</taxon>
        <taxon>Legionellaceae</taxon>
        <taxon>Legionella</taxon>
    </lineage>
</organism>
<evidence type="ECO:0000256" key="2">
    <source>
        <dbReference type="SAM" id="MobiDB-lite"/>
    </source>
</evidence>
<evidence type="ECO:0000256" key="3">
    <source>
        <dbReference type="SAM" id="Phobius"/>
    </source>
</evidence>
<keyword evidence="1" id="KW-0175">Coiled coil</keyword>
<sequence>MSLPTITPKAIRKVINKAKKDGINLTNIPRSFLDESNTPAVISVADFNMLCGLDLEQFTKQERYYVEALRGAYLKDLQRSLEAKGIKEKKKANWLNRLKFILLMIAGTIFFGCEGFDGVTALFGIFNLPTVAIYIAGMAFSILSILVFYAFDLMEISHNLGVSLKSTPKLVDLYTKELESIKLLRIKLNLEFSDKATAEELEEYLQLMKVLKARRDEILRDVEVLKKSLNNPALKAIKYATALLTGVIFFSGGFFAGKTVALAIAGLFVTSISPGLAIGILVVGLLVAAASFAIYWYVERPGIENLIGRIIGLDKEKIDKITNVEENNNEKKEMEASIKNIDTRKKEIERTVELTSALEEEKRNHELDNQSNAKALSAICIEANGLKQELADLKNECQGMQSELMFHKEQQGRLVLTYARVNLELEEMRKQLKEEQEKNKRLQAELDKKGEKNNPRELAQASDDGNPVLPVFNTEGGKDIYVDLKSVTKDKSESESGIKLSDSRLSFFNTTSSQPHGQVIMPGSTLNQ</sequence>
<protein>
    <recommendedName>
        <fullName evidence="8">Coiled-coil protein</fullName>
    </recommendedName>
</protein>
<dbReference type="Proteomes" id="UP000251035">
    <property type="component" value="Unassembled WGS sequence"/>
</dbReference>
<name>A0AB38N343_9GAMM</name>
<evidence type="ECO:0000313" key="6">
    <source>
        <dbReference type="Proteomes" id="UP000251035"/>
    </source>
</evidence>
<reference evidence="5 7" key="2">
    <citation type="submission" date="2018-04" db="EMBL/GenBank/DDBJ databases">
        <title>Whole genome sequence comparison of clinical and drinking water Legionella pneumophila isolates.</title>
        <authorList>
            <person name="Garner E."/>
        </authorList>
    </citation>
    <scope>NUCLEOTIDE SEQUENCE [LARGE SCALE GENOMIC DNA]</scope>
    <source>
        <strain evidence="5 7">WH02</strain>
    </source>
</reference>
<evidence type="ECO:0000313" key="7">
    <source>
        <dbReference type="Proteomes" id="UP000306421"/>
    </source>
</evidence>
<dbReference type="EMBL" id="QCXM01000006">
    <property type="protein sequence ID" value="PUT47771.1"/>
    <property type="molecule type" value="Genomic_DNA"/>
</dbReference>
<evidence type="ECO:0008006" key="8">
    <source>
        <dbReference type="Google" id="ProtNLM"/>
    </source>
</evidence>
<feature type="transmembrane region" description="Helical" evidence="3">
    <location>
        <begin position="276"/>
        <end position="298"/>
    </location>
</feature>
<feature type="coiled-coil region" evidence="1">
    <location>
        <begin position="201"/>
        <end position="228"/>
    </location>
</feature>
<gene>
    <name evidence="4" type="ORF">DB745_07725</name>
    <name evidence="5" type="ORF">DIZ81_09315</name>
</gene>
<comment type="caution">
    <text evidence="5">The sequence shown here is derived from an EMBL/GenBank/DDBJ whole genome shotgun (WGS) entry which is preliminary data.</text>
</comment>
<feature type="compositionally biased region" description="Basic and acidic residues" evidence="2">
    <location>
        <begin position="434"/>
        <end position="455"/>
    </location>
</feature>
<feature type="transmembrane region" description="Helical" evidence="3">
    <location>
        <begin position="100"/>
        <end position="125"/>
    </location>
</feature>
<evidence type="ECO:0000256" key="1">
    <source>
        <dbReference type="SAM" id="Coils"/>
    </source>
</evidence>
<evidence type="ECO:0000313" key="4">
    <source>
        <dbReference type="EMBL" id="PUT47771.1"/>
    </source>
</evidence>
<dbReference type="AlphaFoldDB" id="A0AB38N343"/>
<feature type="coiled-coil region" evidence="1">
    <location>
        <begin position="324"/>
        <end position="351"/>
    </location>
</feature>
<keyword evidence="6" id="KW-1185">Reference proteome</keyword>
<proteinExistence type="predicted"/>
<keyword evidence="3" id="KW-0472">Membrane</keyword>
<reference evidence="4 6" key="1">
    <citation type="submission" date="2018-04" db="EMBL/GenBank/DDBJ databases">
        <title>Whole genome sequence comparison of clinical and drinking water Legionella pneumophila isolates associated with the Flint Water Crisis.</title>
        <authorList>
            <person name="Garner E."/>
            <person name="Brown C."/>
            <person name="Schwake O."/>
            <person name="Coil D."/>
            <person name="Jospin G."/>
            <person name="Eisen J."/>
            <person name="Edwards M."/>
            <person name="Pruden A."/>
        </authorList>
    </citation>
    <scope>NUCLEOTIDE SEQUENCE [LARGE SCALE GENOMIC DNA]</scope>
    <source>
        <strain evidence="4 6">Genessee03</strain>
    </source>
</reference>
<feature type="transmembrane region" description="Helical" evidence="3">
    <location>
        <begin position="236"/>
        <end position="256"/>
    </location>
</feature>
<keyword evidence="3" id="KW-0812">Transmembrane</keyword>
<keyword evidence="3" id="KW-1133">Transmembrane helix</keyword>
<dbReference type="RefSeq" id="WP_108293400.1">
    <property type="nucleotide sequence ID" value="NZ_JAWVLH010000007.1"/>
</dbReference>
<dbReference type="EMBL" id="QFGG01000007">
    <property type="protein sequence ID" value="TID42171.1"/>
    <property type="molecule type" value="Genomic_DNA"/>
</dbReference>